<evidence type="ECO:0000256" key="3">
    <source>
        <dbReference type="ARBA" id="ARBA00012030"/>
    </source>
</evidence>
<evidence type="ECO:0000256" key="4">
    <source>
        <dbReference type="ARBA" id="ARBA00019403"/>
    </source>
</evidence>
<dbReference type="GO" id="GO:0046872">
    <property type="term" value="F:metal ion binding"/>
    <property type="evidence" value="ECO:0007669"/>
    <property type="project" value="UniProtKB-KW"/>
</dbReference>
<dbReference type="GO" id="GO:0051539">
    <property type="term" value="F:4 iron, 4 sulfur cluster binding"/>
    <property type="evidence" value="ECO:0007669"/>
    <property type="project" value="UniProtKB-KW"/>
</dbReference>
<evidence type="ECO:0000259" key="12">
    <source>
        <dbReference type="SMART" id="SM00986"/>
    </source>
</evidence>
<proteinExistence type="inferred from homology"/>
<dbReference type="GO" id="GO:0004844">
    <property type="term" value="F:uracil DNA N-glycosylase activity"/>
    <property type="evidence" value="ECO:0007669"/>
    <property type="project" value="UniProtKB-EC"/>
</dbReference>
<keyword evidence="6" id="KW-0479">Metal-binding</keyword>
<dbReference type="InterPro" id="IPR036895">
    <property type="entry name" value="Uracil-DNA_glycosylase-like_sf"/>
</dbReference>
<gene>
    <name evidence="13" type="ORF">A2Z24_00960</name>
</gene>
<evidence type="ECO:0000256" key="7">
    <source>
        <dbReference type="ARBA" id="ARBA00022763"/>
    </source>
</evidence>
<evidence type="ECO:0000313" key="13">
    <source>
        <dbReference type="EMBL" id="OGY25659.1"/>
    </source>
</evidence>
<evidence type="ECO:0000256" key="6">
    <source>
        <dbReference type="ARBA" id="ARBA00022723"/>
    </source>
</evidence>
<dbReference type="Proteomes" id="UP000177588">
    <property type="component" value="Unassembled WGS sequence"/>
</dbReference>
<dbReference type="InterPro" id="IPR005273">
    <property type="entry name" value="Ura-DNA_glyco_family4"/>
</dbReference>
<protein>
    <recommendedName>
        <fullName evidence="4">Type-4 uracil-DNA glycosylase</fullName>
        <ecNumber evidence="3">3.2.2.27</ecNumber>
    </recommendedName>
</protein>
<keyword evidence="11" id="KW-0234">DNA repair</keyword>
<dbReference type="GO" id="GO:0006281">
    <property type="term" value="P:DNA repair"/>
    <property type="evidence" value="ECO:0007669"/>
    <property type="project" value="UniProtKB-KW"/>
</dbReference>
<accession>A0A1G1WD92</accession>
<dbReference type="EC" id="3.2.2.27" evidence="3"/>
<evidence type="ECO:0000256" key="2">
    <source>
        <dbReference type="ARBA" id="ARBA00006521"/>
    </source>
</evidence>
<feature type="domain" description="Uracil-DNA glycosylase-like" evidence="12">
    <location>
        <begin position="31"/>
        <end position="176"/>
    </location>
</feature>
<dbReference type="SMART" id="SM00987">
    <property type="entry name" value="UreE_C"/>
    <property type="match status" value="1"/>
</dbReference>
<comment type="similarity">
    <text evidence="2">Belongs to the uracil-DNA glycosylase (UDG) superfamily. Type 4 (UDGa) family.</text>
</comment>
<keyword evidence="8" id="KW-0378">Hydrolase</keyword>
<evidence type="ECO:0000256" key="9">
    <source>
        <dbReference type="ARBA" id="ARBA00023004"/>
    </source>
</evidence>
<sequence>MTRTEDLATLTREIEKCTRCDLYKGATHAVAGEGSSSTKIVFVGEAPGYHEDSQGRPFVGNAGKLLDLLLSKVGLRREEVFITNMLKHRPPENRDPEPYEIAACNIWLEKQLALLQPKIVVTLGKWSLNHYLPTKKISEVHGKSIRVQGVVVLPMYHPAAALRSTNIARELENDFLKNKELLQNPQKADEMTGLSEESGQGSLF</sequence>
<reference evidence="13 14" key="1">
    <citation type="journal article" date="2016" name="Nat. Commun.">
        <title>Thousands of microbial genomes shed light on interconnected biogeochemical processes in an aquifer system.</title>
        <authorList>
            <person name="Anantharaman K."/>
            <person name="Brown C.T."/>
            <person name="Hug L.A."/>
            <person name="Sharon I."/>
            <person name="Castelle C.J."/>
            <person name="Probst A.J."/>
            <person name="Thomas B.C."/>
            <person name="Singh A."/>
            <person name="Wilkins M.J."/>
            <person name="Karaoz U."/>
            <person name="Brodie E.L."/>
            <person name="Williams K.H."/>
            <person name="Hubbard S.S."/>
            <person name="Banfield J.F."/>
        </authorList>
    </citation>
    <scope>NUCLEOTIDE SEQUENCE [LARGE SCALE GENOMIC DNA]</scope>
</reference>
<dbReference type="AlphaFoldDB" id="A0A1G1WD92"/>
<evidence type="ECO:0000256" key="8">
    <source>
        <dbReference type="ARBA" id="ARBA00022801"/>
    </source>
</evidence>
<evidence type="ECO:0000256" key="1">
    <source>
        <dbReference type="ARBA" id="ARBA00001400"/>
    </source>
</evidence>
<dbReference type="SMART" id="SM00986">
    <property type="entry name" value="UDG"/>
    <property type="match status" value="1"/>
</dbReference>
<keyword evidence="9" id="KW-0408">Iron</keyword>
<name>A0A1G1WD92_9BACT</name>
<evidence type="ECO:0000256" key="10">
    <source>
        <dbReference type="ARBA" id="ARBA00023014"/>
    </source>
</evidence>
<dbReference type="STRING" id="1802597.A2Z24_00960"/>
<dbReference type="Gene3D" id="3.40.470.10">
    <property type="entry name" value="Uracil-DNA glycosylase-like domain"/>
    <property type="match status" value="1"/>
</dbReference>
<dbReference type="PANTHER" id="PTHR33693:SF1">
    <property type="entry name" value="TYPE-4 URACIL-DNA GLYCOSYLASE"/>
    <property type="match status" value="1"/>
</dbReference>
<comment type="caution">
    <text evidence="13">The sequence shown here is derived from an EMBL/GenBank/DDBJ whole genome shotgun (WGS) entry which is preliminary data.</text>
</comment>
<keyword evidence="5" id="KW-0004">4Fe-4S</keyword>
<comment type="catalytic activity">
    <reaction evidence="1">
        <text>Hydrolyzes single-stranded DNA or mismatched double-stranded DNA and polynucleotides, releasing free uracil.</text>
        <dbReference type="EC" id="3.2.2.27"/>
    </reaction>
</comment>
<dbReference type="CDD" id="cd10030">
    <property type="entry name" value="UDG-F4_TTUDGA_SPO1dp_like"/>
    <property type="match status" value="1"/>
</dbReference>
<organism evidence="13 14">
    <name type="scientific">Candidatus Woykebacteria bacterium RBG_16_44_10</name>
    <dbReference type="NCBI Taxonomy" id="1802597"/>
    <lineage>
        <taxon>Bacteria</taxon>
        <taxon>Candidatus Woykeibacteriota</taxon>
    </lineage>
</organism>
<keyword evidence="10" id="KW-0411">Iron-sulfur</keyword>
<dbReference type="PANTHER" id="PTHR33693">
    <property type="entry name" value="TYPE-5 URACIL-DNA GLYCOSYLASE"/>
    <property type="match status" value="1"/>
</dbReference>
<evidence type="ECO:0000313" key="14">
    <source>
        <dbReference type="Proteomes" id="UP000177588"/>
    </source>
</evidence>
<dbReference type="EMBL" id="MHCT01000024">
    <property type="protein sequence ID" value="OGY25659.1"/>
    <property type="molecule type" value="Genomic_DNA"/>
</dbReference>
<dbReference type="InterPro" id="IPR005122">
    <property type="entry name" value="Uracil-DNA_glycosylase-like"/>
</dbReference>
<dbReference type="Pfam" id="PF03167">
    <property type="entry name" value="UDG"/>
    <property type="match status" value="1"/>
</dbReference>
<evidence type="ECO:0000256" key="5">
    <source>
        <dbReference type="ARBA" id="ARBA00022485"/>
    </source>
</evidence>
<dbReference type="NCBIfam" id="TIGR00758">
    <property type="entry name" value="UDG_fam4"/>
    <property type="match status" value="1"/>
</dbReference>
<dbReference type="InterPro" id="IPR051536">
    <property type="entry name" value="UDG_Type-4/5"/>
</dbReference>
<evidence type="ECO:0000256" key="11">
    <source>
        <dbReference type="ARBA" id="ARBA00023204"/>
    </source>
</evidence>
<keyword evidence="7" id="KW-0227">DNA damage</keyword>
<dbReference type="SUPFAM" id="SSF52141">
    <property type="entry name" value="Uracil-DNA glycosylase-like"/>
    <property type="match status" value="1"/>
</dbReference>